<sequence>MPNLENENHDERFIDNKNIIKPEIGIEIDGISFNYKFFKTLESLSKTYSQRKTAKELKVSHSVLNRRIKNAEDKLQEKLVVTIGSGSELSEKGYELLDIYYKYKNRLEDREEIIIVGGHIITGLLQAISYDLPFKTLVYSSDDESAYELAKQNLIDILALDDPLLAFENDLNFTAIAYDHLVLISPNNGKTIEKIEDLEGLKFIGVKGSAQRLAWSTLRQENISFTIERELKSQFDAFKIVKNSDEYYTFLNASYFNGNEILKNETRHVISLVQCNDTKEDIYNLIEYLLFDGQSKIGEQGFIPMKPWKTR</sequence>
<dbReference type="InterPro" id="IPR000847">
    <property type="entry name" value="LysR_HTH_N"/>
</dbReference>
<organism evidence="6 8">
    <name type="scientific">Methanobrevibacter olleyae</name>
    <dbReference type="NCBI Taxonomy" id="294671"/>
    <lineage>
        <taxon>Archaea</taxon>
        <taxon>Methanobacteriati</taxon>
        <taxon>Methanobacteriota</taxon>
        <taxon>Methanomada group</taxon>
        <taxon>Methanobacteria</taxon>
        <taxon>Methanobacteriales</taxon>
        <taxon>Methanobacteriaceae</taxon>
        <taxon>Methanobrevibacter</taxon>
    </lineage>
</organism>
<evidence type="ECO:0000259" key="5">
    <source>
        <dbReference type="Pfam" id="PF00126"/>
    </source>
</evidence>
<gene>
    <name evidence="7" type="ORF">SAMN02910297_00436</name>
    <name evidence="6" type="ORF">YLM1_0017</name>
</gene>
<dbReference type="KEGG" id="mol:YLM1_0017"/>
<dbReference type="EMBL" id="FOTL01000004">
    <property type="protein sequence ID" value="SFL27776.1"/>
    <property type="molecule type" value="Genomic_DNA"/>
</dbReference>
<dbReference type="Proteomes" id="UP000066376">
    <property type="component" value="Chromosome"/>
</dbReference>
<dbReference type="GO" id="GO:0003700">
    <property type="term" value="F:DNA-binding transcription factor activity"/>
    <property type="evidence" value="ECO:0007669"/>
    <property type="project" value="InterPro"/>
</dbReference>
<reference evidence="6 8" key="1">
    <citation type="journal article" date="2016" name="Genome Announc.">
        <title>Draft Genome Sequence of the Rumen Methanogen Methanobrevibacter olleyae YLM1.</title>
        <authorList>
            <person name="Kelly W.J."/>
            <person name="Li D."/>
            <person name="Lambie S.C."/>
            <person name="Cox F."/>
            <person name="Attwood G.T."/>
            <person name="Altermann E."/>
            <person name="Leahy S.C."/>
        </authorList>
    </citation>
    <scope>NUCLEOTIDE SEQUENCE [LARGE SCALE GENOMIC DNA]</scope>
    <source>
        <strain evidence="6 8">YLM1</strain>
    </source>
</reference>
<dbReference type="OrthoDB" id="62169at2157"/>
<keyword evidence="3 7" id="KW-0238">DNA-binding</keyword>
<feature type="domain" description="HTH lysR-type" evidence="5">
    <location>
        <begin position="39"/>
        <end position="93"/>
    </location>
</feature>
<evidence type="ECO:0000256" key="3">
    <source>
        <dbReference type="ARBA" id="ARBA00023125"/>
    </source>
</evidence>
<keyword evidence="8" id="KW-1185">Reference proteome</keyword>
<dbReference type="GO" id="GO:0000976">
    <property type="term" value="F:transcription cis-regulatory region binding"/>
    <property type="evidence" value="ECO:0007669"/>
    <property type="project" value="TreeGrafter"/>
</dbReference>
<reference evidence="9" key="4">
    <citation type="submission" date="2016-10" db="EMBL/GenBank/DDBJ databases">
        <authorList>
            <person name="Varghese N."/>
        </authorList>
    </citation>
    <scope>NUCLEOTIDE SEQUENCE [LARGE SCALE GENOMIC DNA]</scope>
    <source>
        <strain evidence="9">DSM 16632</strain>
    </source>
</reference>
<reference evidence="7" key="3">
    <citation type="submission" date="2016-10" db="EMBL/GenBank/DDBJ databases">
        <authorList>
            <person name="de Groot N.N."/>
        </authorList>
    </citation>
    <scope>NUCLEOTIDE SEQUENCE [LARGE SCALE GENOMIC DNA]</scope>
    <source>
        <strain evidence="7">DSM 16632</strain>
    </source>
</reference>
<evidence type="ECO:0000256" key="1">
    <source>
        <dbReference type="ARBA" id="ARBA00009437"/>
    </source>
</evidence>
<dbReference type="InterPro" id="IPR036390">
    <property type="entry name" value="WH_DNA-bd_sf"/>
</dbReference>
<evidence type="ECO:0000313" key="6">
    <source>
        <dbReference type="EMBL" id="AMK14577.1"/>
    </source>
</evidence>
<dbReference type="Gene3D" id="1.10.10.10">
    <property type="entry name" value="Winged helix-like DNA-binding domain superfamily/Winged helix DNA-binding domain"/>
    <property type="match status" value="1"/>
</dbReference>
<dbReference type="SUPFAM" id="SSF53850">
    <property type="entry name" value="Periplasmic binding protein-like II"/>
    <property type="match status" value="1"/>
</dbReference>
<evidence type="ECO:0000313" key="8">
    <source>
        <dbReference type="Proteomes" id="UP000066376"/>
    </source>
</evidence>
<name>A0A126QXP0_METOL</name>
<dbReference type="AlphaFoldDB" id="A0A126QXP0"/>
<dbReference type="PANTHER" id="PTHR30126">
    <property type="entry name" value="HTH-TYPE TRANSCRIPTIONAL REGULATOR"/>
    <property type="match status" value="1"/>
</dbReference>
<dbReference type="GeneID" id="28488314"/>
<evidence type="ECO:0000256" key="2">
    <source>
        <dbReference type="ARBA" id="ARBA00023015"/>
    </source>
</evidence>
<keyword evidence="2" id="KW-0805">Transcription regulation</keyword>
<reference evidence="8" key="2">
    <citation type="submission" date="2016-02" db="EMBL/GenBank/DDBJ databases">
        <title>The draft genome sequence of the rumen methanogen Methanobrevibacter olleyae YLM1.</title>
        <authorList>
            <consortium name="New Zealand Agricultural Greenhouse Gas Research Centre/Pastoral Greenhouse Gas Research Consortium"/>
            <person name="Kelly W.J."/>
            <person name="Li D."/>
            <person name="Lambie S.C."/>
            <person name="Attwood G.T."/>
            <person name="Altermann E."/>
            <person name="Leahy S.C."/>
        </authorList>
    </citation>
    <scope>NUCLEOTIDE SEQUENCE [LARGE SCALE GENOMIC DNA]</scope>
    <source>
        <strain evidence="8">YLM1</strain>
    </source>
</reference>
<evidence type="ECO:0000313" key="7">
    <source>
        <dbReference type="EMBL" id="SFL27776.1"/>
    </source>
</evidence>
<dbReference type="Proteomes" id="UP000183442">
    <property type="component" value="Unassembled WGS sequence"/>
</dbReference>
<evidence type="ECO:0000256" key="4">
    <source>
        <dbReference type="ARBA" id="ARBA00023163"/>
    </source>
</evidence>
<comment type="similarity">
    <text evidence="1">Belongs to the LysR transcriptional regulatory family.</text>
</comment>
<dbReference type="SUPFAM" id="SSF46785">
    <property type="entry name" value="Winged helix' DNA-binding domain"/>
    <property type="match status" value="1"/>
</dbReference>
<protein>
    <submittedName>
        <fullName evidence="7">DNA-binding transcriptional regulator, LysR family</fullName>
    </submittedName>
    <submittedName>
        <fullName evidence="6">LysR family transcriptional regulator</fullName>
    </submittedName>
</protein>
<dbReference type="PANTHER" id="PTHR30126:SF40">
    <property type="entry name" value="HTH-TYPE TRANSCRIPTIONAL REGULATOR GLTR"/>
    <property type="match status" value="1"/>
</dbReference>
<dbReference type="Pfam" id="PF00126">
    <property type="entry name" value="HTH_1"/>
    <property type="match status" value="1"/>
</dbReference>
<keyword evidence="4" id="KW-0804">Transcription</keyword>
<dbReference type="InterPro" id="IPR036388">
    <property type="entry name" value="WH-like_DNA-bd_sf"/>
</dbReference>
<dbReference type="STRING" id="294671.YLM1_0017"/>
<proteinExistence type="inferred from homology"/>
<dbReference type="RefSeq" id="WP_143743937.1">
    <property type="nucleotide sequence ID" value="NZ_CP014265.1"/>
</dbReference>
<dbReference type="PATRIC" id="fig|294671.3.peg.17"/>
<evidence type="ECO:0000313" key="9">
    <source>
        <dbReference type="Proteomes" id="UP000183442"/>
    </source>
</evidence>
<dbReference type="EMBL" id="CP014265">
    <property type="protein sequence ID" value="AMK14577.1"/>
    <property type="molecule type" value="Genomic_DNA"/>
</dbReference>
<accession>A0A126QXP0</accession>